<dbReference type="CDD" id="cd07207">
    <property type="entry name" value="Pat_ExoU_VipD_like"/>
    <property type="match status" value="1"/>
</dbReference>
<dbReference type="InterPro" id="IPR002641">
    <property type="entry name" value="PNPLA_dom"/>
</dbReference>
<dbReference type="PANTHER" id="PTHR46394:SF1">
    <property type="entry name" value="PNPLA DOMAIN-CONTAINING PROTEIN"/>
    <property type="match status" value="1"/>
</dbReference>
<feature type="short sequence motif" description="DGA/G" evidence="2">
    <location>
        <begin position="186"/>
        <end position="188"/>
    </location>
</feature>
<dbReference type="STRING" id="1548.CSCA_5154"/>
<feature type="domain" description="PNPLA" evidence="3">
    <location>
        <begin position="5"/>
        <end position="199"/>
    </location>
</feature>
<dbReference type="KEGG" id="csq:CSCA_5154"/>
<dbReference type="InterPro" id="IPR052580">
    <property type="entry name" value="Lipid_Hydrolase"/>
</dbReference>
<feature type="active site" description="Nucleophile" evidence="2">
    <location>
        <position position="38"/>
    </location>
</feature>
<keyword evidence="2" id="KW-0378">Hydrolase</keyword>
<feature type="active site" description="Proton acceptor" evidence="2">
    <location>
        <position position="186"/>
    </location>
</feature>
<dbReference type="PANTHER" id="PTHR46394">
    <property type="entry name" value="ANNEXIN"/>
    <property type="match status" value="1"/>
</dbReference>
<keyword evidence="2" id="KW-0442">Lipid degradation</keyword>
<protein>
    <submittedName>
        <fullName evidence="4">Patatin</fullName>
    </submittedName>
</protein>
<comment type="caution">
    <text evidence="2">Lacks conserved residue(s) required for the propagation of feature annotation.</text>
</comment>
<dbReference type="Gene3D" id="3.40.1090.10">
    <property type="entry name" value="Cytosolic phospholipase A2 catalytic domain"/>
    <property type="match status" value="2"/>
</dbReference>
<organism evidence="4 5">
    <name type="scientific">Clostridium scatologenes</name>
    <dbReference type="NCBI Taxonomy" id="1548"/>
    <lineage>
        <taxon>Bacteria</taxon>
        <taxon>Bacillati</taxon>
        <taxon>Bacillota</taxon>
        <taxon>Clostridia</taxon>
        <taxon>Eubacteriales</taxon>
        <taxon>Clostridiaceae</taxon>
        <taxon>Clostridium</taxon>
    </lineage>
</organism>
<gene>
    <name evidence="4" type="ORF">CSCA_5154</name>
</gene>
<dbReference type="InterPro" id="IPR016035">
    <property type="entry name" value="Acyl_Trfase/lysoPLipase"/>
</dbReference>
<sequence>MKAYAVFQGGGVKAIGFVGAITKFEQMGYKWEKLAGTSAGAIIASLLAVGYTSKELKNVMSTLDYTRFLDKNRLQSIPIIGKVLGIVAQKGLYQGSYIEIWMDELLKAKGKTKFKDVSKNGVSNLKIIASDITKKSILILPDDLTKYGIDPMEFEIAKAVRMSTSIPFYFKPEKLRYRDKYSFIVDGGILSNFPVWIFDVTGVPKLPTFGFKFQKVSKSCSEKERNDFLCFVMDLVESVIDNYDETYLTDKDRVRTISIPTADVKTTDFDITRGKGLKLFDLGYESAERFLSEWDFREYIRCYVQKKVSI</sequence>
<keyword evidence="5" id="KW-1185">Reference proteome</keyword>
<evidence type="ECO:0000313" key="5">
    <source>
        <dbReference type="Proteomes" id="UP000033115"/>
    </source>
</evidence>
<accession>A0A0E3JSD6</accession>
<evidence type="ECO:0000256" key="2">
    <source>
        <dbReference type="PROSITE-ProRule" id="PRU01161"/>
    </source>
</evidence>
<evidence type="ECO:0000313" key="4">
    <source>
        <dbReference type="EMBL" id="AKA72279.1"/>
    </source>
</evidence>
<dbReference type="Pfam" id="PF01734">
    <property type="entry name" value="Patatin"/>
    <property type="match status" value="1"/>
</dbReference>
<dbReference type="SUPFAM" id="SSF52151">
    <property type="entry name" value="FabD/lysophospholipase-like"/>
    <property type="match status" value="1"/>
</dbReference>
<dbReference type="EMBL" id="CP009933">
    <property type="protein sequence ID" value="AKA72279.1"/>
    <property type="molecule type" value="Genomic_DNA"/>
</dbReference>
<name>A0A0E3JSD6_CLOSL</name>
<keyword evidence="1 2" id="KW-0443">Lipid metabolism</keyword>
<dbReference type="GO" id="GO:0016787">
    <property type="term" value="F:hydrolase activity"/>
    <property type="evidence" value="ECO:0007669"/>
    <property type="project" value="UniProtKB-UniRule"/>
</dbReference>
<evidence type="ECO:0000259" key="3">
    <source>
        <dbReference type="PROSITE" id="PS51635"/>
    </source>
</evidence>
<proteinExistence type="predicted"/>
<dbReference type="AlphaFoldDB" id="A0A0E3JSD6"/>
<evidence type="ECO:0000256" key="1">
    <source>
        <dbReference type="ARBA" id="ARBA00023098"/>
    </source>
</evidence>
<dbReference type="GO" id="GO:0016042">
    <property type="term" value="P:lipid catabolic process"/>
    <property type="evidence" value="ECO:0007669"/>
    <property type="project" value="UniProtKB-UniRule"/>
</dbReference>
<reference evidence="4 5" key="1">
    <citation type="journal article" date="2015" name="J. Biotechnol.">
        <title>Complete genome sequence of a malodorant-producing acetogen, Clostridium scatologenes ATCC 25775(T).</title>
        <authorList>
            <person name="Zhu Z."/>
            <person name="Guo T."/>
            <person name="Zheng H."/>
            <person name="Song T."/>
            <person name="Ouyang P."/>
            <person name="Xie J."/>
        </authorList>
    </citation>
    <scope>NUCLEOTIDE SEQUENCE [LARGE SCALE GENOMIC DNA]</scope>
    <source>
        <strain evidence="4 5">ATCC 25775</strain>
    </source>
</reference>
<dbReference type="Proteomes" id="UP000033115">
    <property type="component" value="Chromosome"/>
</dbReference>
<dbReference type="PROSITE" id="PS51635">
    <property type="entry name" value="PNPLA"/>
    <property type="match status" value="1"/>
</dbReference>
<dbReference type="HOGENOM" id="CLU_047251_3_0_9"/>
<feature type="short sequence motif" description="GXSXG" evidence="2">
    <location>
        <begin position="36"/>
        <end position="40"/>
    </location>
</feature>